<dbReference type="Gene3D" id="3.40.50.1820">
    <property type="entry name" value="alpha/beta hydrolase"/>
    <property type="match status" value="1"/>
</dbReference>
<dbReference type="InterPro" id="IPR040442">
    <property type="entry name" value="Pyrv_kinase-like_dom_sf"/>
</dbReference>
<dbReference type="Pfam" id="PF12697">
    <property type="entry name" value="Abhydrolase_6"/>
    <property type="match status" value="1"/>
</dbReference>
<reference evidence="2 3" key="1">
    <citation type="submission" date="2015-05" db="EMBL/GenBank/DDBJ databases">
        <authorList>
            <person name="Wang D.B."/>
            <person name="Wang M."/>
        </authorList>
    </citation>
    <scope>NUCLEOTIDE SEQUENCE [LARGE SCALE GENOMIC DNA]</scope>
    <source>
        <strain evidence="2">VL1</strain>
    </source>
</reference>
<accession>A0A0G4KCC0</accession>
<proteinExistence type="predicted"/>
<dbReference type="InterPro" id="IPR015813">
    <property type="entry name" value="Pyrv/PenolPyrv_kinase-like_dom"/>
</dbReference>
<sequence>MAAKTTIHVPHLGGITAGYRLSGDAIDSSKPTLVLINSMCTTSSLYDAQFSRKTLTDAVNLLAIEPLGHGATSSVSEHFTYWDTATMALQVMDALKVPKAFALGTSQGGWMVTRMALLAPERIIGLLPLGTSMDYESAASREKGCWDPKSQLLPFLESWSSPVPTPDFVVDEIWRGMVSSLGFSGTVGPETLSFWDATLKAVYSGDEGRRKLRMALLCLLERDGLLLRLRDIKCPVYWLHGPKDPVFGGVVPTEHIKLFISSPEATLTFVEGAGHYLNATSPRETEEAILKMIIADIMITSKQLAATLKALHEPSSPLIIPNIWDCASLKAVLSLNGSDTVSGPVKAIATASWAVAESQGIKDEDLTFEQNMAAISRLAPHVQVSGLPLTVDIQDGYGARIKEAVAKVVELGAVGANIEDSIPERGFGRGIEGSLYGVEEQVDRLKTALAAAAAAGCEGFVLNARCDMFRLEPYCEANDKAVLEEGIKRGRAYLEAGATTVFFWGGGGRGLRTSEVEVLVKELGGRVSVKLGEKDDSLTTKQLGEMGVARISVGPSLYSIAMRAVAEAARNILSGGGFKG</sequence>
<feature type="domain" description="AB hydrolase-1" evidence="1">
    <location>
        <begin position="33"/>
        <end position="287"/>
    </location>
</feature>
<name>A0A0G4KCC0_VERLO</name>
<dbReference type="PANTHER" id="PTHR42905">
    <property type="entry name" value="PHOSPHOENOLPYRUVATE CARBOXYLASE"/>
    <property type="match status" value="1"/>
</dbReference>
<dbReference type="AlphaFoldDB" id="A0A0G4KCC0"/>
<dbReference type="CDD" id="cd00377">
    <property type="entry name" value="ICL_PEPM"/>
    <property type="match status" value="1"/>
</dbReference>
<gene>
    <name evidence="2" type="ORF">BN1708_000142</name>
</gene>
<dbReference type="SUPFAM" id="SSF53474">
    <property type="entry name" value="alpha/beta-Hydrolases"/>
    <property type="match status" value="1"/>
</dbReference>
<dbReference type="EMBL" id="CVQH01000001">
    <property type="protein sequence ID" value="CRJ80013.1"/>
    <property type="molecule type" value="Genomic_DNA"/>
</dbReference>
<evidence type="ECO:0000313" key="2">
    <source>
        <dbReference type="EMBL" id="CRJ80013.1"/>
    </source>
</evidence>
<dbReference type="GO" id="GO:0003824">
    <property type="term" value="F:catalytic activity"/>
    <property type="evidence" value="ECO:0007669"/>
    <property type="project" value="InterPro"/>
</dbReference>
<dbReference type="SUPFAM" id="SSF51621">
    <property type="entry name" value="Phosphoenolpyruvate/pyruvate domain"/>
    <property type="match status" value="1"/>
</dbReference>
<dbReference type="STRING" id="100787.A0A0G4KCC0"/>
<dbReference type="Pfam" id="PF13714">
    <property type="entry name" value="PEP_mutase"/>
    <property type="match status" value="1"/>
</dbReference>
<dbReference type="InterPro" id="IPR029058">
    <property type="entry name" value="AB_hydrolase_fold"/>
</dbReference>
<evidence type="ECO:0000313" key="3">
    <source>
        <dbReference type="Proteomes" id="UP000044602"/>
    </source>
</evidence>
<evidence type="ECO:0000259" key="1">
    <source>
        <dbReference type="Pfam" id="PF12697"/>
    </source>
</evidence>
<dbReference type="PANTHER" id="PTHR42905:SF16">
    <property type="entry name" value="CARBOXYPHOSPHONOENOLPYRUVATE PHOSPHONOMUTASE-LIKE PROTEIN (AFU_ORTHOLOGUE AFUA_5G07230)"/>
    <property type="match status" value="1"/>
</dbReference>
<dbReference type="InterPro" id="IPR039556">
    <property type="entry name" value="ICL/PEPM"/>
</dbReference>
<organism evidence="2 3">
    <name type="scientific">Verticillium longisporum</name>
    <name type="common">Verticillium dahliae var. longisporum</name>
    <dbReference type="NCBI Taxonomy" id="100787"/>
    <lineage>
        <taxon>Eukaryota</taxon>
        <taxon>Fungi</taxon>
        <taxon>Dikarya</taxon>
        <taxon>Ascomycota</taxon>
        <taxon>Pezizomycotina</taxon>
        <taxon>Sordariomycetes</taxon>
        <taxon>Hypocreomycetidae</taxon>
        <taxon>Glomerellales</taxon>
        <taxon>Plectosphaerellaceae</taxon>
        <taxon>Verticillium</taxon>
    </lineage>
</organism>
<dbReference type="Proteomes" id="UP000044602">
    <property type="component" value="Unassembled WGS sequence"/>
</dbReference>
<dbReference type="Gene3D" id="3.20.20.60">
    <property type="entry name" value="Phosphoenolpyruvate-binding domains"/>
    <property type="match status" value="1"/>
</dbReference>
<protein>
    <recommendedName>
        <fullName evidence="1">AB hydrolase-1 domain-containing protein</fullName>
    </recommendedName>
</protein>
<keyword evidence="3" id="KW-1185">Reference proteome</keyword>
<dbReference type="InterPro" id="IPR000073">
    <property type="entry name" value="AB_hydrolase_1"/>
</dbReference>